<gene>
    <name evidence="1" type="ORF">SAMN06296273_2183</name>
</gene>
<proteinExistence type="predicted"/>
<evidence type="ECO:0000313" key="2">
    <source>
        <dbReference type="Proteomes" id="UP000242498"/>
    </source>
</evidence>
<dbReference type="Proteomes" id="UP000242498">
    <property type="component" value="Chromosome I"/>
</dbReference>
<organism evidence="1 2">
    <name type="scientific">Nitrosomonas ureae</name>
    <dbReference type="NCBI Taxonomy" id="44577"/>
    <lineage>
        <taxon>Bacteria</taxon>
        <taxon>Pseudomonadati</taxon>
        <taxon>Pseudomonadota</taxon>
        <taxon>Betaproteobacteria</taxon>
        <taxon>Nitrosomonadales</taxon>
        <taxon>Nitrosomonadaceae</taxon>
        <taxon>Nitrosomonas</taxon>
    </lineage>
</organism>
<accession>A0A285BZL0</accession>
<protein>
    <submittedName>
        <fullName evidence="1">Uncharacterized protein</fullName>
    </submittedName>
</protein>
<evidence type="ECO:0000313" key="1">
    <source>
        <dbReference type="EMBL" id="SNX60712.1"/>
    </source>
</evidence>
<dbReference type="EMBL" id="LT907782">
    <property type="protein sequence ID" value="SNX60712.1"/>
    <property type="molecule type" value="Genomic_DNA"/>
</dbReference>
<dbReference type="OrthoDB" id="9792687at2"/>
<reference evidence="1 2" key="1">
    <citation type="submission" date="2017-08" db="EMBL/GenBank/DDBJ databases">
        <authorList>
            <person name="de Groot N.N."/>
        </authorList>
    </citation>
    <scope>NUCLEOTIDE SEQUENCE [LARGE SCALE GENOMIC DNA]</scope>
    <source>
        <strain evidence="1 2">Nm15</strain>
    </source>
</reference>
<sequence>MYTNGNASGQAGENDFSSTKSSFNYTSFDIESQFRQAMQLAGIDYSGEIIADGRLHRIHIEGHKRGNLNGAYILHLDGCPAGWFMDYKTSISQTWRSGNNPKVSCALRKQIEAAKQQRETEIRLLTPVEN</sequence>
<name>A0A285BZL0_9PROT</name>
<dbReference type="AlphaFoldDB" id="A0A285BZL0"/>
<dbReference type="RefSeq" id="WP_096293364.1">
    <property type="nucleotide sequence ID" value="NZ_LT907782.1"/>
</dbReference>